<dbReference type="AlphaFoldDB" id="A0A176W349"/>
<dbReference type="InterPro" id="IPR006502">
    <property type="entry name" value="PDDEXK-like"/>
</dbReference>
<accession>A0A176W349</accession>
<protein>
    <submittedName>
        <fullName evidence="2">Uncharacterized protein</fullName>
    </submittedName>
</protein>
<keyword evidence="3" id="KW-1185">Reference proteome</keyword>
<dbReference type="PANTHER" id="PTHR31579:SF1">
    <property type="entry name" value="OS03G0796600 PROTEIN"/>
    <property type="match status" value="1"/>
</dbReference>
<dbReference type="EMBL" id="LVLJ01002071">
    <property type="protein sequence ID" value="OAE26875.1"/>
    <property type="molecule type" value="Genomic_DNA"/>
</dbReference>
<feature type="compositionally biased region" description="Low complexity" evidence="1">
    <location>
        <begin position="10"/>
        <end position="32"/>
    </location>
</feature>
<gene>
    <name evidence="2" type="ORF">AXG93_4360s1290</name>
</gene>
<dbReference type="Proteomes" id="UP000077202">
    <property type="component" value="Unassembled WGS sequence"/>
</dbReference>
<dbReference type="PANTHER" id="PTHR31579">
    <property type="entry name" value="OS03G0796600 PROTEIN"/>
    <property type="match status" value="1"/>
</dbReference>
<proteinExistence type="predicted"/>
<organism evidence="2 3">
    <name type="scientific">Marchantia polymorpha subsp. ruderalis</name>
    <dbReference type="NCBI Taxonomy" id="1480154"/>
    <lineage>
        <taxon>Eukaryota</taxon>
        <taxon>Viridiplantae</taxon>
        <taxon>Streptophyta</taxon>
        <taxon>Embryophyta</taxon>
        <taxon>Marchantiophyta</taxon>
        <taxon>Marchantiopsida</taxon>
        <taxon>Marchantiidae</taxon>
        <taxon>Marchantiales</taxon>
        <taxon>Marchantiaceae</taxon>
        <taxon>Marchantia</taxon>
    </lineage>
</organism>
<evidence type="ECO:0000313" key="3">
    <source>
        <dbReference type="Proteomes" id="UP000077202"/>
    </source>
</evidence>
<comment type="caution">
    <text evidence="2">The sequence shown here is derived from an EMBL/GenBank/DDBJ whole genome shotgun (WGS) entry which is preliminary data.</text>
</comment>
<dbReference type="NCBIfam" id="TIGR01615">
    <property type="entry name" value="A_thal_3542"/>
    <property type="match status" value="1"/>
</dbReference>
<evidence type="ECO:0000256" key="1">
    <source>
        <dbReference type="SAM" id="MobiDB-lite"/>
    </source>
</evidence>
<dbReference type="Pfam" id="PF04720">
    <property type="entry name" value="PDDEXK_6"/>
    <property type="match status" value="1"/>
</dbReference>
<name>A0A176W349_MARPO</name>
<evidence type="ECO:0000313" key="2">
    <source>
        <dbReference type="EMBL" id="OAE26875.1"/>
    </source>
</evidence>
<feature type="compositionally biased region" description="Basic and acidic residues" evidence="1">
    <location>
        <begin position="33"/>
        <end position="42"/>
    </location>
</feature>
<reference evidence="2" key="1">
    <citation type="submission" date="2016-03" db="EMBL/GenBank/DDBJ databases">
        <title>Mechanisms controlling the formation of the plant cell surface in tip-growing cells are functionally conserved among land plants.</title>
        <authorList>
            <person name="Honkanen S."/>
            <person name="Jones V.A."/>
            <person name="Morieri G."/>
            <person name="Champion C."/>
            <person name="Hetherington A.J."/>
            <person name="Kelly S."/>
            <person name="Saint-Marcoux D."/>
            <person name="Proust H."/>
            <person name="Prescott H."/>
            <person name="Dolan L."/>
        </authorList>
    </citation>
    <scope>NUCLEOTIDE SEQUENCE [LARGE SCALE GENOMIC DNA]</scope>
    <source>
        <tissue evidence="2">Whole gametophyte</tissue>
    </source>
</reference>
<feature type="region of interest" description="Disordered" evidence="1">
    <location>
        <begin position="1"/>
        <end position="48"/>
    </location>
</feature>
<sequence length="476" mass="51100">MPGLLTLRPGLGSASKTAKSAGSKNAVSSSSSRTEKGRDDRSLVVQSGRAPSAAAGAFVRHGGAFRAPAFSRAAPMVPQVPLAGQPARPKQVNDPMGDVLKAKLRTSHGLDISQRVGSNYSSSGSKHEIDSVCLAEMVHEFMEDDEEETGKCGRARCNCDSGSCGDSSQSADADDAKSTLGGEIAEVLQGLIPCVSATESAILAAVSSAVQKFDDQSESDEDGKAERSFLMRGVMSSLRSSGYNAAICKSRWEHAGGFPGGDYEYTDVILGGLGALTERIIVDINFKSQFEIARPTPQYAALLQIVPAIFVGKADRLQQIVNILCDAAKRSLKKKDMPVPPWRKAEYIRAKWFTSYRRTTNEAPASSSREHNGVDFGRMGGFIGVGRDSRFTAEMETSFQKAADQRKVLRESNGIDWTNKQPTSAMAFKKQEGTTEPEGVVRGAHHMLSGLRLVEKRIPQSSVSALEKKDFAVAGR</sequence>